<sequence length="94" mass="9361">MGTTRTVLIATLIIGAVPGTVVTAAPATADCTTSGATTICSQGEVRGSPNASPPRTSGPAYPYPCTYDYLCGNGGASIIFTPGRRGGRGPIGGW</sequence>
<keyword evidence="2" id="KW-1185">Reference proteome</keyword>
<gene>
    <name evidence="1" type="ORF">BST26_01790</name>
</gene>
<dbReference type="Proteomes" id="UP000192801">
    <property type="component" value="Unassembled WGS sequence"/>
</dbReference>
<dbReference type="AlphaFoldDB" id="A0A1X0DMA8"/>
<dbReference type="EMBL" id="MVHS01000003">
    <property type="protein sequence ID" value="ORA73541.1"/>
    <property type="molecule type" value="Genomic_DNA"/>
</dbReference>
<comment type="caution">
    <text evidence="1">The sequence shown here is derived from an EMBL/GenBank/DDBJ whole genome shotgun (WGS) entry which is preliminary data.</text>
</comment>
<organism evidence="1 2">
    <name type="scientific">Mycolicibacterium insubricum</name>
    <dbReference type="NCBI Taxonomy" id="444597"/>
    <lineage>
        <taxon>Bacteria</taxon>
        <taxon>Bacillati</taxon>
        <taxon>Actinomycetota</taxon>
        <taxon>Actinomycetes</taxon>
        <taxon>Mycobacteriales</taxon>
        <taxon>Mycobacteriaceae</taxon>
        <taxon>Mycolicibacterium</taxon>
    </lineage>
</organism>
<reference evidence="1 2" key="1">
    <citation type="submission" date="2016-12" db="EMBL/GenBank/DDBJ databases">
        <title>The new phylogeny of genus Mycobacterium.</title>
        <authorList>
            <person name="Tortoli E."/>
            <person name="Trovato A."/>
            <person name="Cirillo D.M."/>
        </authorList>
    </citation>
    <scope>NUCLEOTIDE SEQUENCE [LARGE SCALE GENOMIC DNA]</scope>
    <source>
        <strain evidence="1 2">DSM 45130</strain>
    </source>
</reference>
<evidence type="ECO:0000313" key="1">
    <source>
        <dbReference type="EMBL" id="ORA73541.1"/>
    </source>
</evidence>
<name>A0A1X0DMA8_9MYCO</name>
<protein>
    <submittedName>
        <fullName evidence="1">Uncharacterized protein</fullName>
    </submittedName>
</protein>
<proteinExistence type="predicted"/>
<dbReference type="STRING" id="444597.BST26_01790"/>
<dbReference type="RefSeq" id="WP_083029112.1">
    <property type="nucleotide sequence ID" value="NZ_AP022618.1"/>
</dbReference>
<accession>A0A1X0DMA8</accession>
<dbReference type="OrthoDB" id="4641835at2"/>
<evidence type="ECO:0000313" key="2">
    <source>
        <dbReference type="Proteomes" id="UP000192801"/>
    </source>
</evidence>